<evidence type="ECO:0000256" key="1">
    <source>
        <dbReference type="ARBA" id="ARBA00022723"/>
    </source>
</evidence>
<feature type="region of interest" description="Disordered" evidence="5">
    <location>
        <begin position="156"/>
        <end position="185"/>
    </location>
</feature>
<evidence type="ECO:0000256" key="4">
    <source>
        <dbReference type="PROSITE-ProRule" id="PRU00134"/>
    </source>
</evidence>
<gene>
    <name evidence="7" type="ORF">DFH07DRAFT_943767</name>
</gene>
<evidence type="ECO:0000313" key="8">
    <source>
        <dbReference type="Proteomes" id="UP001215280"/>
    </source>
</evidence>
<keyword evidence="2 4" id="KW-0863">Zinc-finger</keyword>
<reference evidence="7" key="1">
    <citation type="submission" date="2023-03" db="EMBL/GenBank/DDBJ databases">
        <title>Massive genome expansion in bonnet fungi (Mycena s.s.) driven by repeated elements and novel gene families across ecological guilds.</title>
        <authorList>
            <consortium name="Lawrence Berkeley National Laboratory"/>
            <person name="Harder C.B."/>
            <person name="Miyauchi S."/>
            <person name="Viragh M."/>
            <person name="Kuo A."/>
            <person name="Thoen E."/>
            <person name="Andreopoulos B."/>
            <person name="Lu D."/>
            <person name="Skrede I."/>
            <person name="Drula E."/>
            <person name="Henrissat B."/>
            <person name="Morin E."/>
            <person name="Kohler A."/>
            <person name="Barry K."/>
            <person name="LaButti K."/>
            <person name="Morin E."/>
            <person name="Salamov A."/>
            <person name="Lipzen A."/>
            <person name="Mereny Z."/>
            <person name="Hegedus B."/>
            <person name="Baldrian P."/>
            <person name="Stursova M."/>
            <person name="Weitz H."/>
            <person name="Taylor A."/>
            <person name="Grigoriev I.V."/>
            <person name="Nagy L.G."/>
            <person name="Martin F."/>
            <person name="Kauserud H."/>
        </authorList>
    </citation>
    <scope>NUCLEOTIDE SEQUENCE</scope>
    <source>
        <strain evidence="7">CBHHK188m</strain>
    </source>
</reference>
<dbReference type="EMBL" id="JARJLG010000128">
    <property type="protein sequence ID" value="KAJ7740211.1"/>
    <property type="molecule type" value="Genomic_DNA"/>
</dbReference>
<sequence>MAPKPNPKNERYRVEDLFVSSLRQELGGLCVAGLAGCCEKLFKPRTAERSNRVIRAGMQFLAGDRTMQEHREMTASIVLCRCNIKDQFILDLHKSVSTIDPLNFTILELAFAIMDALSPRPKGAPVEDDTGKDLAQVVLGMEDWLVLADAEDQLGPLPADWDLPDELKEEPDEVREDEPPWPSGPEDVFPSTQGLGQTLQNLLLWTAHPCGGSGVFLLLSRLADYAPSFAAEVSTARIAMPCAMVHLEQALDRFEAKAPPETFRLALASVTHFMHHMDTRRFVRLLFEFNDIMLDLSARIQPALAEMPGAEAAFAKTWWSSLRRGIQAGPAYAWDQFGRPEFDNADTVVVDSAELYRLMRTHRERNVCKKPDCAHRKETAKAMMFCRRCALTCYCSAECQKHAWSKGEAPHKRLCNAVDALRRTTGLVDDAIWREVLTHATSKAAERFAQICAAKSAGGDLCLPIAHQLMVHDTAMWAASGS</sequence>
<protein>
    <recommendedName>
        <fullName evidence="6">MYND-type domain-containing protein</fullName>
    </recommendedName>
</protein>
<name>A0AAD7IEJ4_9AGAR</name>
<dbReference type="InterPro" id="IPR002893">
    <property type="entry name" value="Znf_MYND"/>
</dbReference>
<evidence type="ECO:0000256" key="2">
    <source>
        <dbReference type="ARBA" id="ARBA00022771"/>
    </source>
</evidence>
<proteinExistence type="predicted"/>
<dbReference type="SUPFAM" id="SSF144232">
    <property type="entry name" value="HIT/MYND zinc finger-like"/>
    <property type="match status" value="1"/>
</dbReference>
<comment type="caution">
    <text evidence="7">The sequence shown here is derived from an EMBL/GenBank/DDBJ whole genome shotgun (WGS) entry which is preliminary data.</text>
</comment>
<evidence type="ECO:0000313" key="7">
    <source>
        <dbReference type="EMBL" id="KAJ7740211.1"/>
    </source>
</evidence>
<keyword evidence="8" id="KW-1185">Reference proteome</keyword>
<evidence type="ECO:0000256" key="5">
    <source>
        <dbReference type="SAM" id="MobiDB-lite"/>
    </source>
</evidence>
<dbReference type="PROSITE" id="PS50865">
    <property type="entry name" value="ZF_MYND_2"/>
    <property type="match status" value="1"/>
</dbReference>
<feature type="compositionally biased region" description="Acidic residues" evidence="5">
    <location>
        <begin position="162"/>
        <end position="176"/>
    </location>
</feature>
<accession>A0AAD7IEJ4</accession>
<feature type="domain" description="MYND-type" evidence="6">
    <location>
        <begin position="373"/>
        <end position="415"/>
    </location>
</feature>
<organism evidence="7 8">
    <name type="scientific">Mycena maculata</name>
    <dbReference type="NCBI Taxonomy" id="230809"/>
    <lineage>
        <taxon>Eukaryota</taxon>
        <taxon>Fungi</taxon>
        <taxon>Dikarya</taxon>
        <taxon>Basidiomycota</taxon>
        <taxon>Agaricomycotina</taxon>
        <taxon>Agaricomycetes</taxon>
        <taxon>Agaricomycetidae</taxon>
        <taxon>Agaricales</taxon>
        <taxon>Marasmiineae</taxon>
        <taxon>Mycenaceae</taxon>
        <taxon>Mycena</taxon>
    </lineage>
</organism>
<keyword evidence="1" id="KW-0479">Metal-binding</keyword>
<keyword evidence="3" id="KW-0862">Zinc</keyword>
<dbReference type="Proteomes" id="UP001215280">
    <property type="component" value="Unassembled WGS sequence"/>
</dbReference>
<dbReference type="AlphaFoldDB" id="A0AAD7IEJ4"/>
<evidence type="ECO:0000259" key="6">
    <source>
        <dbReference type="PROSITE" id="PS50865"/>
    </source>
</evidence>
<dbReference type="Gene3D" id="6.10.140.2220">
    <property type="match status" value="1"/>
</dbReference>
<dbReference type="GO" id="GO:0008270">
    <property type="term" value="F:zinc ion binding"/>
    <property type="evidence" value="ECO:0007669"/>
    <property type="project" value="UniProtKB-KW"/>
</dbReference>
<evidence type="ECO:0000256" key="3">
    <source>
        <dbReference type="ARBA" id="ARBA00022833"/>
    </source>
</evidence>